<comment type="catalytic activity">
    <reaction evidence="1">
        <text>Release of an N-terminal amino acid, Xaa-|-Yaa- from a peptide, amide or arylamide. Xaa is preferably Ala, but may be most amino acids including Pro (slow action). When a terminal hydrophobic residue is followed by a prolyl residue, the two may be released as an intact Xaa-Pro dipeptide.</text>
        <dbReference type="EC" id="3.4.11.2"/>
    </reaction>
</comment>
<evidence type="ECO:0000256" key="12">
    <source>
        <dbReference type="ARBA" id="ARBA00029811"/>
    </source>
</evidence>
<dbReference type="GO" id="GO:0043171">
    <property type="term" value="P:peptide catabolic process"/>
    <property type="evidence" value="ECO:0007669"/>
    <property type="project" value="TreeGrafter"/>
</dbReference>
<evidence type="ECO:0000256" key="11">
    <source>
        <dbReference type="ARBA" id="ARBA00023049"/>
    </source>
</evidence>
<evidence type="ECO:0000313" key="17">
    <source>
        <dbReference type="EMBL" id="REF36364.1"/>
    </source>
</evidence>
<dbReference type="EMBL" id="QTUC01000001">
    <property type="protein sequence ID" value="REF36364.1"/>
    <property type="molecule type" value="Genomic_DNA"/>
</dbReference>
<dbReference type="Gene3D" id="1.10.390.10">
    <property type="entry name" value="Neutral Protease Domain 2"/>
    <property type="match status" value="1"/>
</dbReference>
<evidence type="ECO:0000256" key="2">
    <source>
        <dbReference type="ARBA" id="ARBA00001947"/>
    </source>
</evidence>
<evidence type="ECO:0000256" key="9">
    <source>
        <dbReference type="ARBA" id="ARBA00022801"/>
    </source>
</evidence>
<keyword evidence="11" id="KW-0482">Metalloprotease</keyword>
<feature type="chain" id="PRO_5038494840" description="Aminopeptidase N" evidence="14">
    <location>
        <begin position="24"/>
        <end position="525"/>
    </location>
</feature>
<evidence type="ECO:0000313" key="18">
    <source>
        <dbReference type="Proteomes" id="UP000256485"/>
    </source>
</evidence>
<dbReference type="EC" id="3.4.11.2" evidence="4"/>
<organism evidence="17 18">
    <name type="scientific">Thermasporomyces composti</name>
    <dbReference type="NCBI Taxonomy" id="696763"/>
    <lineage>
        <taxon>Bacteria</taxon>
        <taxon>Bacillati</taxon>
        <taxon>Actinomycetota</taxon>
        <taxon>Actinomycetes</taxon>
        <taxon>Propionibacteriales</taxon>
        <taxon>Nocardioidaceae</taxon>
        <taxon>Thermasporomyces</taxon>
    </lineage>
</organism>
<comment type="similarity">
    <text evidence="3">Belongs to the peptidase M1 family.</text>
</comment>
<keyword evidence="10" id="KW-0862">Zinc</keyword>
<dbReference type="SUPFAM" id="SSF63737">
    <property type="entry name" value="Leukotriene A4 hydrolase N-terminal domain"/>
    <property type="match status" value="1"/>
</dbReference>
<dbReference type="InterPro" id="IPR006311">
    <property type="entry name" value="TAT_signal"/>
</dbReference>
<name>A0A3D9VE00_THECX</name>
<proteinExistence type="inferred from homology"/>
<keyword evidence="8" id="KW-0479">Metal-binding</keyword>
<evidence type="ECO:0000256" key="6">
    <source>
        <dbReference type="ARBA" id="ARBA00022438"/>
    </source>
</evidence>
<dbReference type="PROSITE" id="PS51318">
    <property type="entry name" value="TAT"/>
    <property type="match status" value="1"/>
</dbReference>
<feature type="domain" description="Peptidase M1 membrane alanine aminopeptidase" evidence="15">
    <location>
        <begin position="308"/>
        <end position="483"/>
    </location>
</feature>
<dbReference type="InterPro" id="IPR014782">
    <property type="entry name" value="Peptidase_M1_dom"/>
</dbReference>
<evidence type="ECO:0000256" key="4">
    <source>
        <dbReference type="ARBA" id="ARBA00012564"/>
    </source>
</evidence>
<evidence type="ECO:0000256" key="13">
    <source>
        <dbReference type="ARBA" id="ARBA00031533"/>
    </source>
</evidence>
<dbReference type="PRINTS" id="PR00756">
    <property type="entry name" value="ALADIPTASE"/>
</dbReference>
<dbReference type="OrthoDB" id="100605at2"/>
<dbReference type="GO" id="GO:0005615">
    <property type="term" value="C:extracellular space"/>
    <property type="evidence" value="ECO:0007669"/>
    <property type="project" value="TreeGrafter"/>
</dbReference>
<gene>
    <name evidence="17" type="ORF">DFJ64_1771</name>
</gene>
<evidence type="ECO:0000259" key="16">
    <source>
        <dbReference type="Pfam" id="PF17900"/>
    </source>
</evidence>
<feature type="signal peptide" evidence="14">
    <location>
        <begin position="1"/>
        <end position="23"/>
    </location>
</feature>
<dbReference type="SUPFAM" id="SSF55486">
    <property type="entry name" value="Metalloproteases ('zincins'), catalytic domain"/>
    <property type="match status" value="1"/>
</dbReference>
<comment type="cofactor">
    <cofactor evidence="2">
        <name>Zn(2+)</name>
        <dbReference type="ChEBI" id="CHEBI:29105"/>
    </cofactor>
</comment>
<keyword evidence="6" id="KW-0031">Aminopeptidase</keyword>
<dbReference type="InterPro" id="IPR042097">
    <property type="entry name" value="Aminopeptidase_N-like_N_sf"/>
</dbReference>
<sequence>MPRRHPRKRKTFLSAAAAAAVMAAPLIPTTEVAHAGTAGHGAAHVPRPGAPGVGDKVFPNLGNGGYDAKSYVVDLEYIADTQTVDATVVMIAKAKHALSSFNLDAVGLDIESVTVNGKRASFTQQEEELVVTPASAIHKGAPFVVKVQYTADLRKEVPNPGFVPTEGGFALAPQPAGAHSVLPCNDHPSDKAYFAFRLTVPEGTHAVANGTKVGEYSKPDGRTTFAYVSRDPIATELLQITVGDYQVVDRGTDTGVHLRDVVPTDRVDRLEPALSLTPGHLDWIRQYLGEFPLEAYGLLPADTDDPNAFDFTGLETQTLTLYKPAFLEQEESSIGSHMMHEIVHSWWGNSVSPASWSDLWINEGHADLYGLMYRYERGWPDSRGYTTLEERMKYTYSQGDIWRALSGPVADPNAENLFDNQRYTGGVLVLYALQERVGVEAFAEIERTILKRYKNRNISTAQFIDVAVEVTGDPEVRPFLEEWLYGTKTPPMPNHPDWTVDPATPTVLADTTRAELRTDSRNPSH</sequence>
<dbReference type="InterPro" id="IPR001930">
    <property type="entry name" value="Peptidase_M1"/>
</dbReference>
<dbReference type="Proteomes" id="UP000256485">
    <property type="component" value="Unassembled WGS sequence"/>
</dbReference>
<dbReference type="CDD" id="cd09603">
    <property type="entry name" value="M1_APN_like"/>
    <property type="match status" value="1"/>
</dbReference>
<keyword evidence="18" id="KW-1185">Reference proteome</keyword>
<protein>
    <recommendedName>
        <fullName evidence="5">Aminopeptidase N</fullName>
        <ecNumber evidence="4">3.4.11.2</ecNumber>
    </recommendedName>
    <alternativeName>
        <fullName evidence="12">Alanine aminopeptidase</fullName>
    </alternativeName>
    <alternativeName>
        <fullName evidence="13">Lysyl aminopeptidase</fullName>
    </alternativeName>
</protein>
<dbReference type="AlphaFoldDB" id="A0A3D9VE00"/>
<dbReference type="GO" id="GO:0070006">
    <property type="term" value="F:metalloaminopeptidase activity"/>
    <property type="evidence" value="ECO:0007669"/>
    <property type="project" value="TreeGrafter"/>
</dbReference>
<dbReference type="InterPro" id="IPR045357">
    <property type="entry name" value="Aminopeptidase_N-like_N"/>
</dbReference>
<dbReference type="GO" id="GO:0016020">
    <property type="term" value="C:membrane"/>
    <property type="evidence" value="ECO:0007669"/>
    <property type="project" value="TreeGrafter"/>
</dbReference>
<keyword evidence="14" id="KW-0732">Signal</keyword>
<feature type="domain" description="Aminopeptidase N-like N-terminal" evidence="16">
    <location>
        <begin position="69"/>
        <end position="233"/>
    </location>
</feature>
<dbReference type="GO" id="GO:0008270">
    <property type="term" value="F:zinc ion binding"/>
    <property type="evidence" value="ECO:0007669"/>
    <property type="project" value="InterPro"/>
</dbReference>
<evidence type="ECO:0000256" key="7">
    <source>
        <dbReference type="ARBA" id="ARBA00022670"/>
    </source>
</evidence>
<evidence type="ECO:0000256" key="8">
    <source>
        <dbReference type="ARBA" id="ARBA00022723"/>
    </source>
</evidence>
<evidence type="ECO:0000259" key="15">
    <source>
        <dbReference type="Pfam" id="PF01433"/>
    </source>
</evidence>
<reference evidence="17 18" key="1">
    <citation type="submission" date="2018-08" db="EMBL/GenBank/DDBJ databases">
        <title>Sequencing the genomes of 1000 actinobacteria strains.</title>
        <authorList>
            <person name="Klenk H.-P."/>
        </authorList>
    </citation>
    <scope>NUCLEOTIDE SEQUENCE [LARGE SCALE GENOMIC DNA]</scope>
    <source>
        <strain evidence="17 18">DSM 22891</strain>
    </source>
</reference>
<dbReference type="Pfam" id="PF17900">
    <property type="entry name" value="Peptidase_M1_N"/>
    <property type="match status" value="1"/>
</dbReference>
<dbReference type="PANTHER" id="PTHR11533">
    <property type="entry name" value="PROTEASE M1 ZINC METALLOPROTEASE"/>
    <property type="match status" value="1"/>
</dbReference>
<dbReference type="GO" id="GO:0016285">
    <property type="term" value="F:alanyl aminopeptidase activity"/>
    <property type="evidence" value="ECO:0007669"/>
    <property type="project" value="UniProtKB-EC"/>
</dbReference>
<dbReference type="GO" id="GO:0042277">
    <property type="term" value="F:peptide binding"/>
    <property type="evidence" value="ECO:0007669"/>
    <property type="project" value="TreeGrafter"/>
</dbReference>
<comment type="caution">
    <text evidence="17">The sequence shown here is derived from an EMBL/GenBank/DDBJ whole genome shotgun (WGS) entry which is preliminary data.</text>
</comment>
<keyword evidence="9" id="KW-0378">Hydrolase</keyword>
<keyword evidence="7" id="KW-0645">Protease</keyword>
<dbReference type="InterPro" id="IPR050344">
    <property type="entry name" value="Peptidase_M1_aminopeptidases"/>
</dbReference>
<evidence type="ECO:0000256" key="14">
    <source>
        <dbReference type="SAM" id="SignalP"/>
    </source>
</evidence>
<dbReference type="GO" id="GO:0006508">
    <property type="term" value="P:proteolysis"/>
    <property type="evidence" value="ECO:0007669"/>
    <property type="project" value="UniProtKB-KW"/>
</dbReference>
<evidence type="ECO:0000256" key="5">
    <source>
        <dbReference type="ARBA" id="ARBA00015611"/>
    </source>
</evidence>
<evidence type="ECO:0000256" key="1">
    <source>
        <dbReference type="ARBA" id="ARBA00000098"/>
    </source>
</evidence>
<dbReference type="Pfam" id="PF01433">
    <property type="entry name" value="Peptidase_M1"/>
    <property type="match status" value="1"/>
</dbReference>
<dbReference type="GO" id="GO:0005737">
    <property type="term" value="C:cytoplasm"/>
    <property type="evidence" value="ECO:0007669"/>
    <property type="project" value="TreeGrafter"/>
</dbReference>
<dbReference type="InterPro" id="IPR027268">
    <property type="entry name" value="Peptidase_M4/M1_CTD_sf"/>
</dbReference>
<evidence type="ECO:0000256" key="10">
    <source>
        <dbReference type="ARBA" id="ARBA00022833"/>
    </source>
</evidence>
<dbReference type="PANTHER" id="PTHR11533:SF174">
    <property type="entry name" value="PUROMYCIN-SENSITIVE AMINOPEPTIDASE-RELATED"/>
    <property type="match status" value="1"/>
</dbReference>
<accession>A0A3D9VE00</accession>
<dbReference type="Gene3D" id="2.60.40.1730">
    <property type="entry name" value="tricorn interacting facor f3 domain"/>
    <property type="match status" value="1"/>
</dbReference>
<evidence type="ECO:0000256" key="3">
    <source>
        <dbReference type="ARBA" id="ARBA00010136"/>
    </source>
</evidence>